<dbReference type="InterPro" id="IPR052751">
    <property type="entry name" value="Plant_MAPKKK"/>
</dbReference>
<dbReference type="GO" id="GO:0004674">
    <property type="term" value="F:protein serine/threonine kinase activity"/>
    <property type="evidence" value="ECO:0007669"/>
    <property type="project" value="UniProtKB-KW"/>
</dbReference>
<evidence type="ECO:0000259" key="1">
    <source>
        <dbReference type="PROSITE" id="PS50011"/>
    </source>
</evidence>
<dbReference type="PANTHER" id="PTHR48011">
    <property type="entry name" value="CCR4-NOT TRANSCRIPTIONAL COMPLEX SUBUNIT CAF120-RELATED"/>
    <property type="match status" value="1"/>
</dbReference>
<dbReference type="InterPro" id="IPR008271">
    <property type="entry name" value="Ser/Thr_kinase_AS"/>
</dbReference>
<keyword evidence="3" id="KW-0418">Kinase</keyword>
<dbReference type="EMBL" id="JBIMSN010000180">
    <property type="protein sequence ID" value="MFH5232936.1"/>
    <property type="molecule type" value="Genomic_DNA"/>
</dbReference>
<keyword evidence="3" id="KW-0723">Serine/threonine-protein kinase</keyword>
<dbReference type="Proteomes" id="UP001609219">
    <property type="component" value="Unassembled WGS sequence"/>
</dbReference>
<dbReference type="EMBL" id="JBIMSO010000120">
    <property type="protein sequence ID" value="MFH5211471.1"/>
    <property type="molecule type" value="Genomic_DNA"/>
</dbReference>
<evidence type="ECO:0000313" key="3">
    <source>
        <dbReference type="EMBL" id="MFH5232936.1"/>
    </source>
</evidence>
<dbReference type="InterPro" id="IPR011009">
    <property type="entry name" value="Kinase-like_dom_sf"/>
</dbReference>
<dbReference type="Gene3D" id="3.30.200.20">
    <property type="entry name" value="Phosphorylase Kinase, domain 1"/>
    <property type="match status" value="1"/>
</dbReference>
<proteinExistence type="predicted"/>
<reference evidence="4 5" key="1">
    <citation type="submission" date="2024-10" db="EMBL/GenBank/DDBJ databases">
        <authorList>
            <person name="Riesco R."/>
        </authorList>
    </citation>
    <scope>NUCLEOTIDE SEQUENCE [LARGE SCALE GENOMIC DNA]</scope>
    <source>
        <strain evidence="2 4">NCIMB 15449</strain>
        <strain evidence="3 5">NCIMB 15450</strain>
    </source>
</reference>
<comment type="caution">
    <text evidence="3">The sequence shown here is derived from an EMBL/GenBank/DDBJ whole genome shotgun (WGS) entry which is preliminary data.</text>
</comment>
<dbReference type="RefSeq" id="WP_395117977.1">
    <property type="nucleotide sequence ID" value="NZ_JBIMSN010000180.1"/>
</dbReference>
<dbReference type="PANTHER" id="PTHR48011:SF4">
    <property type="entry name" value="MITOGEN-ACTIVATED PROTEIN KINASE KINASE KINASE 19"/>
    <property type="match status" value="1"/>
</dbReference>
<keyword evidence="5" id="KW-1185">Reference proteome</keyword>
<evidence type="ECO:0000313" key="5">
    <source>
        <dbReference type="Proteomes" id="UP001609219"/>
    </source>
</evidence>
<evidence type="ECO:0000313" key="2">
    <source>
        <dbReference type="EMBL" id="MFH5211471.1"/>
    </source>
</evidence>
<dbReference type="SUPFAM" id="SSF56112">
    <property type="entry name" value="Protein kinase-like (PK-like)"/>
    <property type="match status" value="1"/>
</dbReference>
<dbReference type="Pfam" id="PF00069">
    <property type="entry name" value="Pkinase"/>
    <property type="match status" value="1"/>
</dbReference>
<name>A0ABW7KEK0_9NOCA</name>
<gene>
    <name evidence="2" type="ORF">ACHIPZ_25185</name>
    <name evidence="3" type="ORF">ACHIRB_30875</name>
</gene>
<organism evidence="3 5">
    <name type="scientific">Antrihabitans spumae</name>
    <dbReference type="NCBI Taxonomy" id="3373370"/>
    <lineage>
        <taxon>Bacteria</taxon>
        <taxon>Bacillati</taxon>
        <taxon>Actinomycetota</taxon>
        <taxon>Actinomycetes</taxon>
        <taxon>Mycobacteriales</taxon>
        <taxon>Nocardiaceae</taxon>
        <taxon>Antrihabitans</taxon>
    </lineage>
</organism>
<dbReference type="PROSITE" id="PS00108">
    <property type="entry name" value="PROTEIN_KINASE_ST"/>
    <property type="match status" value="1"/>
</dbReference>
<keyword evidence="3" id="KW-0808">Transferase</keyword>
<accession>A0ABW7KEK0</accession>
<protein>
    <submittedName>
        <fullName evidence="3">Serine/threonine protein kinase</fullName>
    </submittedName>
</protein>
<dbReference type="Proteomes" id="UP001609175">
    <property type="component" value="Unassembled WGS sequence"/>
</dbReference>
<evidence type="ECO:0000313" key="4">
    <source>
        <dbReference type="Proteomes" id="UP001609175"/>
    </source>
</evidence>
<dbReference type="InterPro" id="IPR000719">
    <property type="entry name" value="Prot_kinase_dom"/>
</dbReference>
<feature type="domain" description="Protein kinase" evidence="1">
    <location>
        <begin position="14"/>
        <end position="270"/>
    </location>
</feature>
<dbReference type="PROSITE" id="PS50011">
    <property type="entry name" value="PROTEIN_KINASE_DOM"/>
    <property type="match status" value="1"/>
</dbReference>
<dbReference type="SMART" id="SM00220">
    <property type="entry name" value="S_TKc"/>
    <property type="match status" value="1"/>
</dbReference>
<dbReference type="Gene3D" id="1.10.510.10">
    <property type="entry name" value="Transferase(Phosphotransferase) domain 1"/>
    <property type="match status" value="1"/>
</dbReference>
<sequence length="288" mass="30643">MSAGTALPAAIADYRILGSLGEGNHGTFYLAEAPERLGLSESLVALKVFIDQAGKNAYRRGVQELRAFAAVPSPYIVRIHDAVLDGNFFYAMEHFPLGSLAAPTNRLTRKQILRALVDTCRAVQTLHDAGMVHGDIKPRNVMVHEGGSKLSDLGLVRVLDCQNEVTSMAPATSVEYLDPGLLLSHNTPSLASDVWSIGATVHRALSGEGLYGELPTGQPLLAIRAVHSGGAHVSDNLRPEEADIVASCLATPDKRLRTAAEVGDRINALINEIGPAGRASLPSELCQQ</sequence>